<dbReference type="Pfam" id="PF00389">
    <property type="entry name" value="2-Hacid_dh"/>
    <property type="match status" value="1"/>
</dbReference>
<dbReference type="NCBIfam" id="TIGR01327">
    <property type="entry name" value="PGDH"/>
    <property type="match status" value="1"/>
</dbReference>
<dbReference type="PANTHER" id="PTHR42938:SF47">
    <property type="entry name" value="HYDROXYPYRUVATE REDUCTASE"/>
    <property type="match status" value="1"/>
</dbReference>
<reference evidence="10" key="1">
    <citation type="submission" date="2018-05" db="EMBL/GenBank/DDBJ databases">
        <authorList>
            <person name="Lanie J.A."/>
            <person name="Ng W.-L."/>
            <person name="Kazmierczak K.M."/>
            <person name="Andrzejewski T.M."/>
            <person name="Davidsen T.M."/>
            <person name="Wayne K.J."/>
            <person name="Tettelin H."/>
            <person name="Glass J.I."/>
            <person name="Rusch D."/>
            <person name="Podicherti R."/>
            <person name="Tsui H.-C.T."/>
            <person name="Winkler M.E."/>
        </authorList>
    </citation>
    <scope>NUCLEOTIDE SEQUENCE</scope>
</reference>
<proteinExistence type="inferred from homology"/>
<dbReference type="SUPFAM" id="SSF52283">
    <property type="entry name" value="Formate/glycerate dehydrogenase catalytic domain-like"/>
    <property type="match status" value="1"/>
</dbReference>
<keyword evidence="4" id="KW-0560">Oxidoreductase</keyword>
<comment type="catalytic activity">
    <reaction evidence="6">
        <text>(2R)-3-phosphoglycerate + NAD(+) = 3-phosphooxypyruvate + NADH + H(+)</text>
        <dbReference type="Rhea" id="RHEA:12641"/>
        <dbReference type="ChEBI" id="CHEBI:15378"/>
        <dbReference type="ChEBI" id="CHEBI:18110"/>
        <dbReference type="ChEBI" id="CHEBI:57540"/>
        <dbReference type="ChEBI" id="CHEBI:57945"/>
        <dbReference type="ChEBI" id="CHEBI:58272"/>
        <dbReference type="EC" id="1.1.1.95"/>
    </reaction>
</comment>
<dbReference type="PROSITE" id="PS00670">
    <property type="entry name" value="D_2_HYDROXYACID_DH_2"/>
    <property type="match status" value="1"/>
</dbReference>
<feature type="non-terminal residue" evidence="10">
    <location>
        <position position="351"/>
    </location>
</feature>
<dbReference type="InterPro" id="IPR029753">
    <property type="entry name" value="D-isomer_DH_CS"/>
</dbReference>
<protein>
    <recommendedName>
        <fullName evidence="3">phosphoglycerate dehydrogenase</fullName>
        <ecNumber evidence="3">1.1.1.95</ecNumber>
    </recommendedName>
</protein>
<dbReference type="Gene3D" id="3.30.1330.90">
    <property type="entry name" value="D-3-phosphoglycerate dehydrogenase, domain 3"/>
    <property type="match status" value="1"/>
</dbReference>
<sequence length="351" mass="37436">RSTTNVTPALLSAGHQLRVVGRAGIGIDNIDLAAATERGILVMNTPFGNSITTAEHTIALLLSLCRQIPKADLSVRQRKWDKASFMGVEVSGKILGLVGCGNIGSIVADRAQGLRMKVLVYDPFITNEQCLDLGVEKVVFDDLLARSNFISLHVPLTETTKRMIDASAMAKMRPDVRIINCARGGLIVESDLKDAVEAGQVAGAALDVFESEPPKDADFLGLDKIIVTPHLGASTSEAQENVAIQLAGQMSDYLLNGSVTNALNMASVTPEETPRLAPYMSLVKQLGSFSGQITQEGVQKISIEYEGTAAGLNTKPLTAMLLEGILSPSLESINMVNAPLVARERSIEVVE</sequence>
<feature type="non-terminal residue" evidence="10">
    <location>
        <position position="1"/>
    </location>
</feature>
<name>A0A382J3D6_9ZZZZ</name>
<accession>A0A382J3D6</accession>
<comment type="pathway">
    <text evidence="1">Amino-acid biosynthesis; L-serine biosynthesis; L-serine from 3-phospho-D-glycerate: step 1/3.</text>
</comment>
<feature type="domain" description="D-3-phosphoglycerate dehydrogenase ASB" evidence="9">
    <location>
        <begin position="275"/>
        <end position="350"/>
    </location>
</feature>
<dbReference type="InterPro" id="IPR006140">
    <property type="entry name" value="D-isomer_DH_NAD-bd"/>
</dbReference>
<dbReference type="FunFam" id="3.40.50.720:FF:000021">
    <property type="entry name" value="D-3-phosphoglycerate dehydrogenase"/>
    <property type="match status" value="1"/>
</dbReference>
<dbReference type="EC" id="1.1.1.95" evidence="3"/>
<evidence type="ECO:0000259" key="9">
    <source>
        <dbReference type="Pfam" id="PF19304"/>
    </source>
</evidence>
<dbReference type="InterPro" id="IPR006236">
    <property type="entry name" value="PGDH"/>
</dbReference>
<dbReference type="GO" id="GO:0051287">
    <property type="term" value="F:NAD binding"/>
    <property type="evidence" value="ECO:0007669"/>
    <property type="project" value="InterPro"/>
</dbReference>
<dbReference type="EMBL" id="UINC01071320">
    <property type="protein sequence ID" value="SVC06129.1"/>
    <property type="molecule type" value="Genomic_DNA"/>
</dbReference>
<dbReference type="CDD" id="cd12173">
    <property type="entry name" value="PGDH_4"/>
    <property type="match status" value="1"/>
</dbReference>
<dbReference type="Pfam" id="PF19304">
    <property type="entry name" value="PGDH_inter"/>
    <property type="match status" value="1"/>
</dbReference>
<evidence type="ECO:0000256" key="6">
    <source>
        <dbReference type="ARBA" id="ARBA00048731"/>
    </source>
</evidence>
<feature type="domain" description="D-isomer specific 2-hydroxyacid dehydrogenase catalytic" evidence="7">
    <location>
        <begin position="1"/>
        <end position="264"/>
    </location>
</feature>
<gene>
    <name evidence="10" type="ORF">METZ01_LOCUS258983</name>
</gene>
<dbReference type="InterPro" id="IPR006139">
    <property type="entry name" value="D-isomer_2_OHA_DH_cat_dom"/>
</dbReference>
<dbReference type="PANTHER" id="PTHR42938">
    <property type="entry name" value="FORMATE DEHYDROGENASE 1"/>
    <property type="match status" value="1"/>
</dbReference>
<dbReference type="GO" id="GO:0004617">
    <property type="term" value="F:phosphoglycerate dehydrogenase activity"/>
    <property type="evidence" value="ECO:0007669"/>
    <property type="project" value="UniProtKB-EC"/>
</dbReference>
<feature type="domain" description="D-isomer specific 2-hydroxyacid dehydrogenase NAD-binding" evidence="8">
    <location>
        <begin position="58"/>
        <end position="232"/>
    </location>
</feature>
<dbReference type="GO" id="GO:0006564">
    <property type="term" value="P:L-serine biosynthetic process"/>
    <property type="evidence" value="ECO:0007669"/>
    <property type="project" value="InterPro"/>
</dbReference>
<dbReference type="SUPFAM" id="SSF51735">
    <property type="entry name" value="NAD(P)-binding Rossmann-fold domains"/>
    <property type="match status" value="1"/>
</dbReference>
<evidence type="ECO:0000256" key="3">
    <source>
        <dbReference type="ARBA" id="ARBA00013143"/>
    </source>
</evidence>
<dbReference type="InterPro" id="IPR029009">
    <property type="entry name" value="ASB_dom_sf"/>
</dbReference>
<dbReference type="InterPro" id="IPR036291">
    <property type="entry name" value="NAD(P)-bd_dom_sf"/>
</dbReference>
<dbReference type="Pfam" id="PF02826">
    <property type="entry name" value="2-Hacid_dh_C"/>
    <property type="match status" value="1"/>
</dbReference>
<evidence type="ECO:0000256" key="4">
    <source>
        <dbReference type="ARBA" id="ARBA00023002"/>
    </source>
</evidence>
<dbReference type="AlphaFoldDB" id="A0A382J3D6"/>
<organism evidence="10">
    <name type="scientific">marine metagenome</name>
    <dbReference type="NCBI Taxonomy" id="408172"/>
    <lineage>
        <taxon>unclassified sequences</taxon>
        <taxon>metagenomes</taxon>
        <taxon>ecological metagenomes</taxon>
    </lineage>
</organism>
<evidence type="ECO:0000256" key="5">
    <source>
        <dbReference type="ARBA" id="ARBA00023027"/>
    </source>
</evidence>
<evidence type="ECO:0000313" key="10">
    <source>
        <dbReference type="EMBL" id="SVC06129.1"/>
    </source>
</evidence>
<evidence type="ECO:0000259" key="8">
    <source>
        <dbReference type="Pfam" id="PF02826"/>
    </source>
</evidence>
<evidence type="ECO:0000259" key="7">
    <source>
        <dbReference type="Pfam" id="PF00389"/>
    </source>
</evidence>
<dbReference type="PROSITE" id="PS00671">
    <property type="entry name" value="D_2_HYDROXYACID_DH_3"/>
    <property type="match status" value="1"/>
</dbReference>
<comment type="similarity">
    <text evidence="2">Belongs to the D-isomer specific 2-hydroxyacid dehydrogenase family.</text>
</comment>
<dbReference type="UniPathway" id="UPA00135">
    <property type="reaction ID" value="UER00196"/>
</dbReference>
<evidence type="ECO:0000256" key="2">
    <source>
        <dbReference type="ARBA" id="ARBA00005854"/>
    </source>
</evidence>
<dbReference type="SUPFAM" id="SSF143548">
    <property type="entry name" value="Serine metabolism enzymes domain"/>
    <property type="match status" value="1"/>
</dbReference>
<keyword evidence="5" id="KW-0520">NAD</keyword>
<evidence type="ECO:0000256" key="1">
    <source>
        <dbReference type="ARBA" id="ARBA00005216"/>
    </source>
</evidence>
<dbReference type="InterPro" id="IPR045626">
    <property type="entry name" value="PGDH_ASB_dom"/>
</dbReference>
<dbReference type="Gene3D" id="3.40.50.720">
    <property type="entry name" value="NAD(P)-binding Rossmann-like Domain"/>
    <property type="match status" value="2"/>
</dbReference>